<sequence>MKRSASDQLSLEVEELMRMISYPELIDTGRNGDLDDQYETTGETNWSHVLDGAADEPNVFLGDLLISASSSLSSFDVNSRGIRNLFSGCSGLTETLVGSPNLTFKQSSISATMESQSSICVSSPMSANKPEGRDAQARVATSTGSSHEPSDDDVDLEAGQCEQSTDVAKLKRLKRMNSNRESARRSREKKQLQLQDLELQVDKLKGENTSLCKQFTDANRQYHVADTNNRVLKSDVEALRAKVKLAEDMVTRGSLTTSSLSLYQLLQSHLGTPPPLNTHNLRRVPNVSPTITVYGDETSFAGNGMAVSGQNSAFGLGHTNITNGNLKTGIMSDVHVINDQGHANVLF</sequence>
<dbReference type="Pfam" id="PF00170">
    <property type="entry name" value="bZIP_1"/>
    <property type="match status" value="1"/>
</dbReference>
<evidence type="ECO:0000313" key="7">
    <source>
        <dbReference type="Proteomes" id="UP000235220"/>
    </source>
</evidence>
<keyword evidence="6" id="KW-0539">Nucleus</keyword>
<evidence type="ECO:0000256" key="4">
    <source>
        <dbReference type="ARBA" id="ARBA00023125"/>
    </source>
</evidence>
<dbReference type="STRING" id="51240.A0A2I4HLI7"/>
<evidence type="ECO:0000256" key="1">
    <source>
        <dbReference type="ARBA" id="ARBA00004123"/>
    </source>
</evidence>
<dbReference type="Gene3D" id="1.20.5.170">
    <property type="match status" value="1"/>
</dbReference>
<dbReference type="FunFam" id="1.20.5.170:FF:000020">
    <property type="entry name" value="BZIP transcription factor"/>
    <property type="match status" value="1"/>
</dbReference>
<dbReference type="PANTHER" id="PTHR46408:SF8">
    <property type="entry name" value="BASIC LEUCINE ZIPPER 9"/>
    <property type="match status" value="1"/>
</dbReference>
<evidence type="ECO:0000256" key="6">
    <source>
        <dbReference type="ARBA" id="ARBA00023242"/>
    </source>
</evidence>
<dbReference type="OrthoDB" id="1299653at2759"/>
<dbReference type="Gramene" id="Jr08_02970_p1">
    <property type="protein sequence ID" value="cds.Jr08_02970_p1"/>
    <property type="gene ID" value="Jr08_02970"/>
</dbReference>
<comment type="similarity">
    <text evidence="2">Belongs to the bZIP family.</text>
</comment>
<accession>A0A2I4HLI7</accession>
<dbReference type="CDD" id="cd14702">
    <property type="entry name" value="bZIP_plant_GBF1"/>
    <property type="match status" value="1"/>
</dbReference>
<proteinExistence type="inferred from homology"/>
<evidence type="ECO:0000256" key="3">
    <source>
        <dbReference type="ARBA" id="ARBA00023015"/>
    </source>
</evidence>
<organism evidence="7 8">
    <name type="scientific">Juglans regia</name>
    <name type="common">English walnut</name>
    <dbReference type="NCBI Taxonomy" id="51240"/>
    <lineage>
        <taxon>Eukaryota</taxon>
        <taxon>Viridiplantae</taxon>
        <taxon>Streptophyta</taxon>
        <taxon>Embryophyta</taxon>
        <taxon>Tracheophyta</taxon>
        <taxon>Spermatophyta</taxon>
        <taxon>Magnoliopsida</taxon>
        <taxon>eudicotyledons</taxon>
        <taxon>Gunneridae</taxon>
        <taxon>Pentapetalae</taxon>
        <taxon>rosids</taxon>
        <taxon>fabids</taxon>
        <taxon>Fagales</taxon>
        <taxon>Juglandaceae</taxon>
        <taxon>Juglans</taxon>
    </lineage>
</organism>
<gene>
    <name evidence="8" type="primary">LOC109019180</name>
</gene>
<dbReference type="GO" id="GO:0046983">
    <property type="term" value="F:protein dimerization activity"/>
    <property type="evidence" value="ECO:0007669"/>
    <property type="project" value="UniProtKB-ARBA"/>
</dbReference>
<evidence type="ECO:0000256" key="2">
    <source>
        <dbReference type="ARBA" id="ARBA00007163"/>
    </source>
</evidence>
<comment type="subcellular location">
    <subcellularLocation>
        <location evidence="1">Nucleus</location>
    </subcellularLocation>
</comment>
<dbReference type="PROSITE" id="PS50217">
    <property type="entry name" value="BZIP"/>
    <property type="match status" value="1"/>
</dbReference>
<dbReference type="GO" id="GO:0005634">
    <property type="term" value="C:nucleus"/>
    <property type="evidence" value="ECO:0007669"/>
    <property type="project" value="UniProtKB-SubCell"/>
</dbReference>
<dbReference type="GO" id="GO:0003700">
    <property type="term" value="F:DNA-binding transcription factor activity"/>
    <property type="evidence" value="ECO:0007669"/>
    <property type="project" value="InterPro"/>
</dbReference>
<evidence type="ECO:0000256" key="5">
    <source>
        <dbReference type="ARBA" id="ARBA00023163"/>
    </source>
</evidence>
<keyword evidence="7" id="KW-1185">Reference proteome</keyword>
<dbReference type="SMART" id="SM00338">
    <property type="entry name" value="BRLZ"/>
    <property type="match status" value="1"/>
</dbReference>
<keyword evidence="4" id="KW-0238">DNA-binding</keyword>
<dbReference type="SUPFAM" id="SSF57959">
    <property type="entry name" value="Leucine zipper domain"/>
    <property type="match status" value="1"/>
</dbReference>
<dbReference type="GeneID" id="109019180"/>
<dbReference type="InterPro" id="IPR046347">
    <property type="entry name" value="bZIP_sf"/>
</dbReference>
<reference evidence="8" key="1">
    <citation type="submission" date="2025-08" db="UniProtKB">
        <authorList>
            <consortium name="RefSeq"/>
        </authorList>
    </citation>
    <scope>IDENTIFICATION</scope>
    <source>
        <tissue evidence="8">Leaves</tissue>
    </source>
</reference>
<dbReference type="RefSeq" id="XP_018856962.1">
    <property type="nucleotide sequence ID" value="XM_019001417.2"/>
</dbReference>
<dbReference type="KEGG" id="jre:109019180"/>
<dbReference type="AlphaFoldDB" id="A0A2I4HLI7"/>
<dbReference type="GO" id="GO:0003677">
    <property type="term" value="F:DNA binding"/>
    <property type="evidence" value="ECO:0007669"/>
    <property type="project" value="UniProtKB-KW"/>
</dbReference>
<dbReference type="PROSITE" id="PS00036">
    <property type="entry name" value="BZIP_BASIC"/>
    <property type="match status" value="1"/>
</dbReference>
<evidence type="ECO:0000313" key="8">
    <source>
        <dbReference type="RefSeq" id="XP_018856962.1"/>
    </source>
</evidence>
<keyword evidence="5" id="KW-0804">Transcription</keyword>
<dbReference type="PANTHER" id="PTHR46408">
    <property type="entry name" value="BASIC LEUCINE ZIPPER 63"/>
    <property type="match status" value="1"/>
</dbReference>
<protein>
    <submittedName>
        <fullName evidence="8">Basic leucine zipper 9-like isoform X1</fullName>
    </submittedName>
</protein>
<name>A0A2I4HLI7_JUGRE</name>
<dbReference type="Proteomes" id="UP000235220">
    <property type="component" value="Chromosome 8"/>
</dbReference>
<dbReference type="FunCoup" id="A0A2I4HLI7">
    <property type="interactions" value="39"/>
</dbReference>
<dbReference type="InterPro" id="IPR004827">
    <property type="entry name" value="bZIP"/>
</dbReference>
<dbReference type="InterPro" id="IPR045314">
    <property type="entry name" value="bZIP_plant_GBF1"/>
</dbReference>
<keyword evidence="3" id="KW-0805">Transcription regulation</keyword>